<proteinExistence type="predicted"/>
<dbReference type="SMART" id="SM00382">
    <property type="entry name" value="AAA"/>
    <property type="match status" value="1"/>
</dbReference>
<evidence type="ECO:0000256" key="5">
    <source>
        <dbReference type="ARBA" id="ARBA00022741"/>
    </source>
</evidence>
<evidence type="ECO:0000256" key="10">
    <source>
        <dbReference type="SAM" id="Phobius"/>
    </source>
</evidence>
<keyword evidence="5" id="KW-0547">Nucleotide-binding</keyword>
<evidence type="ECO:0000256" key="9">
    <source>
        <dbReference type="ARBA" id="ARBA00023136"/>
    </source>
</evidence>
<feature type="domain" description="ABC transmembrane type-1" evidence="12">
    <location>
        <begin position="197"/>
        <end position="476"/>
    </location>
</feature>
<dbReference type="InterPro" id="IPR027417">
    <property type="entry name" value="P-loop_NTPase"/>
</dbReference>
<accession>A0A847RSP2</accession>
<dbReference type="PROSITE" id="PS50893">
    <property type="entry name" value="ABC_TRANSPORTER_2"/>
    <property type="match status" value="1"/>
</dbReference>
<keyword evidence="8 10" id="KW-1133">Transmembrane helix</keyword>
<dbReference type="SUPFAM" id="SSF52540">
    <property type="entry name" value="P-loop containing nucleoside triphosphate hydrolases"/>
    <property type="match status" value="1"/>
</dbReference>
<comment type="subcellular location">
    <subcellularLocation>
        <location evidence="1">Cell membrane</location>
        <topology evidence="1">Multi-pass membrane protein</topology>
    </subcellularLocation>
</comment>
<evidence type="ECO:0000256" key="8">
    <source>
        <dbReference type="ARBA" id="ARBA00022989"/>
    </source>
</evidence>
<dbReference type="InterPro" id="IPR039421">
    <property type="entry name" value="Type_1_exporter"/>
</dbReference>
<dbReference type="GO" id="GO:0008233">
    <property type="term" value="F:peptidase activity"/>
    <property type="evidence" value="ECO:0007669"/>
    <property type="project" value="InterPro"/>
</dbReference>
<dbReference type="PROSITE" id="PS00211">
    <property type="entry name" value="ABC_TRANSPORTER_1"/>
    <property type="match status" value="1"/>
</dbReference>
<organism evidence="14 15">
    <name type="scientific">Chitinophaga varians</name>
    <dbReference type="NCBI Taxonomy" id="2202339"/>
    <lineage>
        <taxon>Bacteria</taxon>
        <taxon>Pseudomonadati</taxon>
        <taxon>Bacteroidota</taxon>
        <taxon>Chitinophagia</taxon>
        <taxon>Chitinophagales</taxon>
        <taxon>Chitinophagaceae</taxon>
        <taxon>Chitinophaga</taxon>
    </lineage>
</organism>
<dbReference type="PANTHER" id="PTHR43394:SF1">
    <property type="entry name" value="ATP-BINDING CASSETTE SUB-FAMILY B MEMBER 10, MITOCHONDRIAL"/>
    <property type="match status" value="1"/>
</dbReference>
<keyword evidence="15" id="KW-1185">Reference proteome</keyword>
<dbReference type="Gene3D" id="1.20.1560.10">
    <property type="entry name" value="ABC transporter type 1, transmembrane domain"/>
    <property type="match status" value="1"/>
</dbReference>
<dbReference type="FunFam" id="3.40.50.300:FF:000299">
    <property type="entry name" value="ABC transporter ATP-binding protein/permease"/>
    <property type="match status" value="1"/>
</dbReference>
<evidence type="ECO:0000256" key="4">
    <source>
        <dbReference type="ARBA" id="ARBA00022692"/>
    </source>
</evidence>
<dbReference type="Gene3D" id="3.90.70.10">
    <property type="entry name" value="Cysteine proteinases"/>
    <property type="match status" value="1"/>
</dbReference>
<evidence type="ECO:0000256" key="6">
    <source>
        <dbReference type="ARBA" id="ARBA00022801"/>
    </source>
</evidence>
<evidence type="ECO:0000313" key="14">
    <source>
        <dbReference type="EMBL" id="NLR68660.1"/>
    </source>
</evidence>
<keyword evidence="7" id="KW-0067">ATP-binding</keyword>
<feature type="transmembrane region" description="Helical" evidence="10">
    <location>
        <begin position="333"/>
        <end position="352"/>
    </location>
</feature>
<dbReference type="GO" id="GO:0015421">
    <property type="term" value="F:ABC-type oligopeptide transporter activity"/>
    <property type="evidence" value="ECO:0007669"/>
    <property type="project" value="TreeGrafter"/>
</dbReference>
<dbReference type="Proteomes" id="UP000570474">
    <property type="component" value="Unassembled WGS sequence"/>
</dbReference>
<dbReference type="InterPro" id="IPR011527">
    <property type="entry name" value="ABC1_TM_dom"/>
</dbReference>
<keyword evidence="4 10" id="KW-0812">Transmembrane</keyword>
<dbReference type="PROSITE" id="PS50929">
    <property type="entry name" value="ABC_TM1F"/>
    <property type="match status" value="1"/>
</dbReference>
<evidence type="ECO:0000256" key="1">
    <source>
        <dbReference type="ARBA" id="ARBA00004651"/>
    </source>
</evidence>
<dbReference type="Gene3D" id="3.40.50.300">
    <property type="entry name" value="P-loop containing nucleotide triphosphate hydrolases"/>
    <property type="match status" value="1"/>
</dbReference>
<dbReference type="InterPro" id="IPR003439">
    <property type="entry name" value="ABC_transporter-like_ATP-bd"/>
</dbReference>
<dbReference type="PANTHER" id="PTHR43394">
    <property type="entry name" value="ATP-DEPENDENT PERMEASE MDL1, MITOCHONDRIAL"/>
    <property type="match status" value="1"/>
</dbReference>
<dbReference type="GO" id="GO:0005524">
    <property type="term" value="F:ATP binding"/>
    <property type="evidence" value="ECO:0007669"/>
    <property type="project" value="UniProtKB-KW"/>
</dbReference>
<keyword evidence="9 10" id="KW-0472">Membrane</keyword>
<feature type="transmembrane region" description="Helical" evidence="10">
    <location>
        <begin position="228"/>
        <end position="251"/>
    </location>
</feature>
<evidence type="ECO:0000259" key="11">
    <source>
        <dbReference type="PROSITE" id="PS50893"/>
    </source>
</evidence>
<feature type="domain" description="ABC transporter" evidence="11">
    <location>
        <begin position="514"/>
        <end position="750"/>
    </location>
</feature>
<feature type="transmembrane region" description="Helical" evidence="10">
    <location>
        <begin position="303"/>
        <end position="327"/>
    </location>
</feature>
<dbReference type="InterPro" id="IPR036640">
    <property type="entry name" value="ABC1_TM_sf"/>
</dbReference>
<dbReference type="PROSITE" id="PS50990">
    <property type="entry name" value="PEPTIDASE_C39"/>
    <property type="match status" value="1"/>
</dbReference>
<dbReference type="Pfam" id="PF00664">
    <property type="entry name" value="ABC_membrane"/>
    <property type="match status" value="1"/>
</dbReference>
<dbReference type="SUPFAM" id="SSF90123">
    <property type="entry name" value="ABC transporter transmembrane region"/>
    <property type="match status" value="1"/>
</dbReference>
<comment type="caution">
    <text evidence="14">The sequence shown here is derived from an EMBL/GenBank/DDBJ whole genome shotgun (WGS) entry which is preliminary data.</text>
</comment>
<dbReference type="GO" id="GO:0016887">
    <property type="term" value="F:ATP hydrolysis activity"/>
    <property type="evidence" value="ECO:0007669"/>
    <property type="project" value="InterPro"/>
</dbReference>
<dbReference type="InterPro" id="IPR005074">
    <property type="entry name" value="Peptidase_C39"/>
</dbReference>
<dbReference type="InterPro" id="IPR003593">
    <property type="entry name" value="AAA+_ATPase"/>
</dbReference>
<dbReference type="CDD" id="cd18571">
    <property type="entry name" value="ABC_6TM_peptidase_like"/>
    <property type="match status" value="1"/>
</dbReference>
<keyword evidence="6" id="KW-0378">Hydrolase</keyword>
<evidence type="ECO:0000313" key="15">
    <source>
        <dbReference type="Proteomes" id="UP000570474"/>
    </source>
</evidence>
<evidence type="ECO:0000259" key="13">
    <source>
        <dbReference type="PROSITE" id="PS50990"/>
    </source>
</evidence>
<dbReference type="Pfam" id="PF03412">
    <property type="entry name" value="Peptidase_C39"/>
    <property type="match status" value="1"/>
</dbReference>
<feature type="transmembrane region" description="Helical" evidence="10">
    <location>
        <begin position="193"/>
        <end position="216"/>
    </location>
</feature>
<dbReference type="GO" id="GO:0006508">
    <property type="term" value="P:proteolysis"/>
    <property type="evidence" value="ECO:0007669"/>
    <property type="project" value="InterPro"/>
</dbReference>
<evidence type="ECO:0000259" key="12">
    <source>
        <dbReference type="PROSITE" id="PS50929"/>
    </source>
</evidence>
<gene>
    <name evidence="14" type="ORF">HGH92_30435</name>
</gene>
<evidence type="ECO:0000256" key="7">
    <source>
        <dbReference type="ARBA" id="ARBA00022840"/>
    </source>
</evidence>
<keyword evidence="2" id="KW-0813">Transport</keyword>
<dbReference type="RefSeq" id="WP_168874621.1">
    <property type="nucleotide sequence ID" value="NZ_JABAIA010000004.1"/>
</dbReference>
<keyword evidence="3" id="KW-1003">Cell membrane</keyword>
<dbReference type="GO" id="GO:0005886">
    <property type="term" value="C:plasma membrane"/>
    <property type="evidence" value="ECO:0007669"/>
    <property type="project" value="UniProtKB-SubCell"/>
</dbReference>
<dbReference type="CDD" id="cd02418">
    <property type="entry name" value="Peptidase_C39B"/>
    <property type="match status" value="1"/>
</dbReference>
<protein>
    <submittedName>
        <fullName evidence="14">Peptidase domain-containing ABC transporter</fullName>
    </submittedName>
</protein>
<dbReference type="InterPro" id="IPR017871">
    <property type="entry name" value="ABC_transporter-like_CS"/>
</dbReference>
<evidence type="ECO:0000256" key="3">
    <source>
        <dbReference type="ARBA" id="ARBA00022475"/>
    </source>
</evidence>
<name>A0A847RSP2_9BACT</name>
<dbReference type="Pfam" id="PF00005">
    <property type="entry name" value="ABC_tran"/>
    <property type="match status" value="1"/>
</dbReference>
<sequence length="756" mass="85564">MLNRKFPFYAQHDSNDCGPACLKMVAKYYGKDVELEMLRQSSYINRNGVSLLGISQAAERIGFRTLMVQTSYEKLYGNVPLPCILHWNQEHFVVLFKKEGAGIGEGGWLLQKKAGKNGHGENVSFWIGDPAHDLIKIDKSTLLKSWISDTRDKGVALVLYPSPEFLDERAVTGVKKYTGLGLLFDYVKPYRRYIFQLFLGMILGSVISLALPFLTQTIVDYGVGFKDLSIVVLVLFSQLFLFAGSTVIELFRGWILLHMNSRISITILSDFLAKLMRLPVKFFDTHTTGDITQRLQDHGKIELFLTGVTINTFFSVVNIFVFLIILFVYSAKIFLTFFLFSTLSILWILFFLEKRKHVEYRRFQALRDNQDSTYEIVNGMKEIKLYNSEISRRWIWERIQVKLFKLNITGLRLSQYQESGFNTLTQLKNILVSFFAAQATINGEMTLGMMLSISYIIGQTNSPLQQLAMFFRSAQDAKLSMDRLQEIHNKENEDENQAGQQMEGEMREDITGDIVISNLSFKYGGAHSSYVLKDINLVIPEGKVTAIVGTSGSGKTTLLKLMLKFYEPAEGTIRVGNHDLAHLSSGEWREHCGAVMQDGYIFGDTIARNIVIDGSRIDARRMDNAVEIANIKEFIMSKPMKYTTRLGSSGGGLSAGQKQRILIARAVYKDPKFLLFDEATSALDANNERAIIENLTKFFQSKTVVVIAHRLSTVKNADQIVVLDQGEIAEQGTHAELVQRKGKYFDLVKNQLELGN</sequence>
<dbReference type="EMBL" id="JABAIA010000004">
    <property type="protein sequence ID" value="NLR68660.1"/>
    <property type="molecule type" value="Genomic_DNA"/>
</dbReference>
<reference evidence="14 15" key="1">
    <citation type="submission" date="2020-04" db="EMBL/GenBank/DDBJ databases">
        <authorList>
            <person name="Yin C."/>
        </authorList>
    </citation>
    <scope>NUCLEOTIDE SEQUENCE [LARGE SCALE GENOMIC DNA]</scope>
    <source>
        <strain evidence="14 15">Ae27</strain>
    </source>
</reference>
<dbReference type="AlphaFoldDB" id="A0A847RSP2"/>
<feature type="domain" description="Peptidase C39" evidence="13">
    <location>
        <begin position="11"/>
        <end position="153"/>
    </location>
</feature>
<evidence type="ECO:0000256" key="2">
    <source>
        <dbReference type="ARBA" id="ARBA00022448"/>
    </source>
</evidence>